<dbReference type="Pfam" id="PF00196">
    <property type="entry name" value="GerE"/>
    <property type="match status" value="1"/>
</dbReference>
<keyword evidence="3" id="KW-0238">DNA-binding</keyword>
<dbReference type="CDD" id="cd06170">
    <property type="entry name" value="LuxR_C_like"/>
    <property type="match status" value="1"/>
</dbReference>
<keyword evidence="1 5" id="KW-0597">Phosphoprotein</keyword>
<dbReference type="InterPro" id="IPR016032">
    <property type="entry name" value="Sig_transdc_resp-reg_C-effctor"/>
</dbReference>
<comment type="caution">
    <text evidence="8">The sequence shown here is derived from an EMBL/GenBank/DDBJ whole genome shotgun (WGS) entry which is preliminary data.</text>
</comment>
<evidence type="ECO:0000259" key="6">
    <source>
        <dbReference type="PROSITE" id="PS50043"/>
    </source>
</evidence>
<protein>
    <submittedName>
        <fullName evidence="8">Response regulator transcription factor</fullName>
    </submittedName>
</protein>
<dbReference type="CDD" id="cd17535">
    <property type="entry name" value="REC_NarL-like"/>
    <property type="match status" value="1"/>
</dbReference>
<feature type="modified residue" description="4-aspartylphosphate" evidence="5">
    <location>
        <position position="54"/>
    </location>
</feature>
<dbReference type="AlphaFoldDB" id="A0A4Z0MDW7"/>
<gene>
    <name evidence="8" type="ORF">EU557_23085</name>
</gene>
<dbReference type="PANTHER" id="PTHR43214:SF41">
    <property type="entry name" value="NITRATE_NITRITE RESPONSE REGULATOR PROTEIN NARP"/>
    <property type="match status" value="1"/>
</dbReference>
<evidence type="ECO:0000256" key="2">
    <source>
        <dbReference type="ARBA" id="ARBA00023015"/>
    </source>
</evidence>
<evidence type="ECO:0000256" key="3">
    <source>
        <dbReference type="ARBA" id="ARBA00023125"/>
    </source>
</evidence>
<sequence>MIRILLADDHPVARIGMRLLVAQQPDLCVAGEVSTGAQVLEWLAHSPAEVVVLDRIMPGQDVLTLLTQLPAGPAAPRVLVLSTEATPALVAAIFTAGASGYIDKTSTHEELLLALRLVAAGRPYLSPERGLQALRQLPAATALPALPAPFSPQPAAAASRQPAEHGTLSAREHQVLHLLVLGYTNAEIAAQLLTSKRTVETYRERLLEKTGTRNTATLVRYALQQGLVN</sequence>
<dbReference type="GO" id="GO:0000160">
    <property type="term" value="P:phosphorelay signal transduction system"/>
    <property type="evidence" value="ECO:0007669"/>
    <property type="project" value="InterPro"/>
</dbReference>
<dbReference type="PROSITE" id="PS50110">
    <property type="entry name" value="RESPONSE_REGULATORY"/>
    <property type="match status" value="1"/>
</dbReference>
<dbReference type="Proteomes" id="UP000298284">
    <property type="component" value="Unassembled WGS sequence"/>
</dbReference>
<dbReference type="EMBL" id="SRKZ01000008">
    <property type="protein sequence ID" value="TGD77659.1"/>
    <property type="molecule type" value="Genomic_DNA"/>
</dbReference>
<dbReference type="RefSeq" id="WP_135532845.1">
    <property type="nucleotide sequence ID" value="NZ_SRKZ01000008.1"/>
</dbReference>
<keyword evidence="4" id="KW-0804">Transcription</keyword>
<dbReference type="PROSITE" id="PS50043">
    <property type="entry name" value="HTH_LUXR_2"/>
    <property type="match status" value="1"/>
</dbReference>
<keyword evidence="9" id="KW-1185">Reference proteome</keyword>
<dbReference type="SMART" id="SM00421">
    <property type="entry name" value="HTH_LUXR"/>
    <property type="match status" value="1"/>
</dbReference>
<accession>A0A4Z0MDW7</accession>
<dbReference type="InterPro" id="IPR058245">
    <property type="entry name" value="NreC/VraR/RcsB-like_REC"/>
</dbReference>
<dbReference type="PRINTS" id="PR00038">
    <property type="entry name" value="HTHLUXR"/>
</dbReference>
<feature type="domain" description="Response regulatory" evidence="7">
    <location>
        <begin position="3"/>
        <end position="119"/>
    </location>
</feature>
<name>A0A4Z0MDW7_9BACT</name>
<evidence type="ECO:0000259" key="7">
    <source>
        <dbReference type="PROSITE" id="PS50110"/>
    </source>
</evidence>
<evidence type="ECO:0000313" key="8">
    <source>
        <dbReference type="EMBL" id="TGD77659.1"/>
    </source>
</evidence>
<reference evidence="8 9" key="1">
    <citation type="submission" date="2019-04" db="EMBL/GenBank/DDBJ databases">
        <authorList>
            <person name="Feng G."/>
            <person name="Zhang J."/>
            <person name="Zhu H."/>
        </authorList>
    </citation>
    <scope>NUCLEOTIDE SEQUENCE [LARGE SCALE GENOMIC DNA]</scope>
    <source>
        <strain evidence="8 9">JCM 19491</strain>
    </source>
</reference>
<organism evidence="8 9">
    <name type="scientific">Hymenobacter wooponensis</name>
    <dbReference type="NCBI Taxonomy" id="1525360"/>
    <lineage>
        <taxon>Bacteria</taxon>
        <taxon>Pseudomonadati</taxon>
        <taxon>Bacteroidota</taxon>
        <taxon>Cytophagia</taxon>
        <taxon>Cytophagales</taxon>
        <taxon>Hymenobacteraceae</taxon>
        <taxon>Hymenobacter</taxon>
    </lineage>
</organism>
<dbReference type="Gene3D" id="3.40.50.2300">
    <property type="match status" value="1"/>
</dbReference>
<evidence type="ECO:0000256" key="1">
    <source>
        <dbReference type="ARBA" id="ARBA00022553"/>
    </source>
</evidence>
<keyword evidence="2" id="KW-0805">Transcription regulation</keyword>
<dbReference type="InterPro" id="IPR039420">
    <property type="entry name" value="WalR-like"/>
</dbReference>
<dbReference type="SUPFAM" id="SSF52172">
    <property type="entry name" value="CheY-like"/>
    <property type="match status" value="1"/>
</dbReference>
<evidence type="ECO:0000256" key="5">
    <source>
        <dbReference type="PROSITE-ProRule" id="PRU00169"/>
    </source>
</evidence>
<dbReference type="InterPro" id="IPR000792">
    <property type="entry name" value="Tscrpt_reg_LuxR_C"/>
</dbReference>
<evidence type="ECO:0000313" key="9">
    <source>
        <dbReference type="Proteomes" id="UP000298284"/>
    </source>
</evidence>
<evidence type="ECO:0000256" key="4">
    <source>
        <dbReference type="ARBA" id="ARBA00023163"/>
    </source>
</evidence>
<dbReference type="SUPFAM" id="SSF46894">
    <property type="entry name" value="C-terminal effector domain of the bipartite response regulators"/>
    <property type="match status" value="1"/>
</dbReference>
<dbReference type="GO" id="GO:0006355">
    <property type="term" value="P:regulation of DNA-templated transcription"/>
    <property type="evidence" value="ECO:0007669"/>
    <property type="project" value="InterPro"/>
</dbReference>
<dbReference type="SMART" id="SM00448">
    <property type="entry name" value="REC"/>
    <property type="match status" value="1"/>
</dbReference>
<dbReference type="Pfam" id="PF00072">
    <property type="entry name" value="Response_reg"/>
    <property type="match status" value="1"/>
</dbReference>
<dbReference type="GO" id="GO:0003677">
    <property type="term" value="F:DNA binding"/>
    <property type="evidence" value="ECO:0007669"/>
    <property type="project" value="UniProtKB-KW"/>
</dbReference>
<dbReference type="OrthoDB" id="9797341at2"/>
<feature type="domain" description="HTH luxR-type" evidence="6">
    <location>
        <begin position="161"/>
        <end position="226"/>
    </location>
</feature>
<proteinExistence type="predicted"/>
<dbReference type="InterPro" id="IPR011006">
    <property type="entry name" value="CheY-like_superfamily"/>
</dbReference>
<dbReference type="InterPro" id="IPR001789">
    <property type="entry name" value="Sig_transdc_resp-reg_receiver"/>
</dbReference>
<dbReference type="PANTHER" id="PTHR43214">
    <property type="entry name" value="TWO-COMPONENT RESPONSE REGULATOR"/>
    <property type="match status" value="1"/>
</dbReference>